<dbReference type="Gene3D" id="1.20.1050.10">
    <property type="match status" value="1"/>
</dbReference>
<dbReference type="CDD" id="cd03188">
    <property type="entry name" value="GST_C_Beta"/>
    <property type="match status" value="1"/>
</dbReference>
<dbReference type="InterPro" id="IPR040079">
    <property type="entry name" value="Glutathione_S-Trfase"/>
</dbReference>
<evidence type="ECO:0000313" key="4">
    <source>
        <dbReference type="Proteomes" id="UP000007472"/>
    </source>
</evidence>
<evidence type="ECO:0000313" key="3">
    <source>
        <dbReference type="EMBL" id="ADU91495.1"/>
    </source>
</evidence>
<dbReference type="PROSITE" id="PS50405">
    <property type="entry name" value="GST_CTER"/>
    <property type="match status" value="1"/>
</dbReference>
<proteinExistence type="predicted"/>
<dbReference type="SFLD" id="SFLDG00358">
    <property type="entry name" value="Main_(cytGST)"/>
    <property type="match status" value="1"/>
</dbReference>
<dbReference type="SUPFAM" id="SSF52833">
    <property type="entry name" value="Thioredoxin-like"/>
    <property type="match status" value="1"/>
</dbReference>
<dbReference type="SFLD" id="SFLDG01150">
    <property type="entry name" value="Main.1:_Beta-like"/>
    <property type="match status" value="1"/>
</dbReference>
<keyword evidence="3" id="KW-0808">Transferase</keyword>
<protein>
    <submittedName>
        <fullName evidence="3">Glutathione S-transferase domain protein</fullName>
    </submittedName>
</protein>
<evidence type="ECO:0000259" key="1">
    <source>
        <dbReference type="PROSITE" id="PS50404"/>
    </source>
</evidence>
<dbReference type="Proteomes" id="UP000007472">
    <property type="component" value="Chromosome"/>
</dbReference>
<dbReference type="Gene3D" id="3.40.30.10">
    <property type="entry name" value="Glutaredoxin"/>
    <property type="match status" value="1"/>
</dbReference>
<dbReference type="PROSITE" id="PS50404">
    <property type="entry name" value="GST_NTER"/>
    <property type="match status" value="1"/>
</dbReference>
<dbReference type="EMBL" id="CP002456">
    <property type="protein sequence ID" value="ADU91495.1"/>
    <property type="molecule type" value="Genomic_DNA"/>
</dbReference>
<evidence type="ECO:0000259" key="2">
    <source>
        <dbReference type="PROSITE" id="PS50405"/>
    </source>
</evidence>
<dbReference type="PANTHER" id="PTHR44051">
    <property type="entry name" value="GLUTATHIONE S-TRANSFERASE-RELATED"/>
    <property type="match status" value="1"/>
</dbReference>
<reference evidence="3 4" key="1">
    <citation type="journal article" date="2011" name="J. Bacteriol.">
        <title>Genome sequence of Taylorella equigenitalis MCE9, the causative agent of contagious equine metritis.</title>
        <authorList>
            <person name="Hebert L."/>
            <person name="Moumen B."/>
            <person name="Duquesne F."/>
            <person name="Breuil M.F."/>
            <person name="Laugier C."/>
            <person name="Batto J.M."/>
            <person name="Renault P."/>
            <person name="Petry S."/>
        </authorList>
    </citation>
    <scope>NUCLEOTIDE SEQUENCE [LARGE SCALE GENOMIC DNA]</scope>
    <source>
        <strain evidence="3 4">MCE9</strain>
    </source>
</reference>
<dbReference type="AlphaFoldDB" id="A0A654KGK7"/>
<gene>
    <name evidence="3" type="ordered locus">TEQUI_0553</name>
</gene>
<dbReference type="GO" id="GO:0016740">
    <property type="term" value="F:transferase activity"/>
    <property type="evidence" value="ECO:0007669"/>
    <property type="project" value="UniProtKB-KW"/>
</dbReference>
<dbReference type="KEGG" id="teq:TEQUI_0553"/>
<dbReference type="InterPro" id="IPR036282">
    <property type="entry name" value="Glutathione-S-Trfase_C_sf"/>
</dbReference>
<dbReference type="InterPro" id="IPR036249">
    <property type="entry name" value="Thioredoxin-like_sf"/>
</dbReference>
<dbReference type="Pfam" id="PF14497">
    <property type="entry name" value="GST_C_3"/>
    <property type="match status" value="1"/>
</dbReference>
<name>A0A654KGK7_TAYEM</name>
<dbReference type="SFLD" id="SFLDS00019">
    <property type="entry name" value="Glutathione_Transferase_(cytos"/>
    <property type="match status" value="1"/>
</dbReference>
<dbReference type="InterPro" id="IPR010987">
    <property type="entry name" value="Glutathione-S-Trfase_C-like"/>
</dbReference>
<dbReference type="InterPro" id="IPR004046">
    <property type="entry name" value="GST_C"/>
</dbReference>
<dbReference type="Pfam" id="PF02798">
    <property type="entry name" value="GST_N"/>
    <property type="match status" value="1"/>
</dbReference>
<dbReference type="CDD" id="cd03057">
    <property type="entry name" value="GST_N_Beta"/>
    <property type="match status" value="1"/>
</dbReference>
<feature type="domain" description="GST N-terminal" evidence="1">
    <location>
        <begin position="1"/>
        <end position="75"/>
    </location>
</feature>
<dbReference type="PANTHER" id="PTHR44051:SF8">
    <property type="entry name" value="GLUTATHIONE S-TRANSFERASE GSTA"/>
    <property type="match status" value="1"/>
</dbReference>
<dbReference type="InterPro" id="IPR004045">
    <property type="entry name" value="Glutathione_S-Trfase_N"/>
</dbReference>
<sequence length="203" mass="22726">MKLYYAPGTCAVAPWIVAEWAGVDYEVEKAKLGTDDYTKINPLGSVPALVLNDGQVITQATAIMNYIAKQNPSADLLSSGSDVDDAKLAEILSFLASDFHAAFWPVFGPQKITTSQEEQDFEPIREAAYKRIDRVLTNLDRLIGDGEHVYKNKRTLADAYAYVMTQWSKKTPKDFTNYPNVKRFMEAMDKDEAVQKVMAESVK</sequence>
<organism evidence="3 4">
    <name type="scientific">Taylorella equigenitalis (strain MCE9)</name>
    <dbReference type="NCBI Taxonomy" id="937774"/>
    <lineage>
        <taxon>Bacteria</taxon>
        <taxon>Pseudomonadati</taxon>
        <taxon>Pseudomonadota</taxon>
        <taxon>Betaproteobacteria</taxon>
        <taxon>Burkholderiales</taxon>
        <taxon>Alcaligenaceae</taxon>
        <taxon>Taylorella</taxon>
    </lineage>
</organism>
<accession>A0A654KGK7</accession>
<dbReference type="SUPFAM" id="SSF47616">
    <property type="entry name" value="GST C-terminal domain-like"/>
    <property type="match status" value="1"/>
</dbReference>
<feature type="domain" description="GST C-terminal" evidence="2">
    <location>
        <begin position="81"/>
        <end position="203"/>
    </location>
</feature>